<feature type="non-terminal residue" evidence="5">
    <location>
        <position position="49"/>
    </location>
</feature>
<evidence type="ECO:0000256" key="1">
    <source>
        <dbReference type="ARBA" id="ARBA00022670"/>
    </source>
</evidence>
<dbReference type="GO" id="GO:0005802">
    <property type="term" value="C:trans-Golgi network"/>
    <property type="evidence" value="ECO:0007669"/>
    <property type="project" value="TreeGrafter"/>
</dbReference>
<dbReference type="Pfam" id="PF01483">
    <property type="entry name" value="P_proprotein"/>
    <property type="match status" value="1"/>
</dbReference>
<sequence length="49" mass="5636">MGTNSTLLGRRVEDDSIDGFDKWPFMTVHNWGESPRGLWTLEIVDVENN</sequence>
<accession>A0A815WAZ5</accession>
<dbReference type="PANTHER" id="PTHR42884">
    <property type="entry name" value="PROPROTEIN CONVERTASE SUBTILISIN/KEXIN-RELATED"/>
    <property type="match status" value="1"/>
</dbReference>
<keyword evidence="1" id="KW-0645">Protease</keyword>
<dbReference type="PANTHER" id="PTHR42884:SF14">
    <property type="entry name" value="NEUROENDOCRINE CONVERTASE 1"/>
    <property type="match status" value="1"/>
</dbReference>
<dbReference type="GO" id="GO:0016485">
    <property type="term" value="P:protein processing"/>
    <property type="evidence" value="ECO:0007669"/>
    <property type="project" value="TreeGrafter"/>
</dbReference>
<proteinExistence type="predicted"/>
<comment type="caution">
    <text evidence="5">The sequence shown here is derived from an EMBL/GenBank/DDBJ whole genome shotgun (WGS) entry which is preliminary data.</text>
</comment>
<dbReference type="SUPFAM" id="SSF49785">
    <property type="entry name" value="Galactose-binding domain-like"/>
    <property type="match status" value="1"/>
</dbReference>
<protein>
    <recommendedName>
        <fullName evidence="4">P/Homo B domain-containing protein</fullName>
    </recommendedName>
</protein>
<organism evidence="5 6">
    <name type="scientific">Rotaria sordida</name>
    <dbReference type="NCBI Taxonomy" id="392033"/>
    <lineage>
        <taxon>Eukaryota</taxon>
        <taxon>Metazoa</taxon>
        <taxon>Spiralia</taxon>
        <taxon>Gnathifera</taxon>
        <taxon>Rotifera</taxon>
        <taxon>Eurotatoria</taxon>
        <taxon>Bdelloidea</taxon>
        <taxon>Philodinida</taxon>
        <taxon>Philodinidae</taxon>
        <taxon>Rotaria</taxon>
    </lineage>
</organism>
<feature type="domain" description="P/Homo B" evidence="4">
    <location>
        <begin position="1"/>
        <end position="49"/>
    </location>
</feature>
<keyword evidence="2" id="KW-0378">Hydrolase</keyword>
<dbReference type="Proteomes" id="UP000663864">
    <property type="component" value="Unassembled WGS sequence"/>
</dbReference>
<dbReference type="PROSITE" id="PS51829">
    <property type="entry name" value="P_HOMO_B"/>
    <property type="match status" value="1"/>
</dbReference>
<evidence type="ECO:0000256" key="2">
    <source>
        <dbReference type="ARBA" id="ARBA00022801"/>
    </source>
</evidence>
<dbReference type="EMBL" id="CAJNOT010013636">
    <property type="protein sequence ID" value="CAF1541534.1"/>
    <property type="molecule type" value="Genomic_DNA"/>
</dbReference>
<dbReference type="AlphaFoldDB" id="A0A815WAZ5"/>
<dbReference type="InterPro" id="IPR002884">
    <property type="entry name" value="P_dom"/>
</dbReference>
<gene>
    <name evidence="5" type="ORF">ZHD862_LOCUS39092</name>
</gene>
<evidence type="ECO:0000313" key="5">
    <source>
        <dbReference type="EMBL" id="CAF1541534.1"/>
    </source>
</evidence>
<dbReference type="Gene3D" id="2.60.120.260">
    <property type="entry name" value="Galactose-binding domain-like"/>
    <property type="match status" value="1"/>
</dbReference>
<dbReference type="GO" id="GO:0000139">
    <property type="term" value="C:Golgi membrane"/>
    <property type="evidence" value="ECO:0007669"/>
    <property type="project" value="TreeGrafter"/>
</dbReference>
<evidence type="ECO:0000256" key="3">
    <source>
        <dbReference type="ARBA" id="ARBA00022825"/>
    </source>
</evidence>
<evidence type="ECO:0000259" key="4">
    <source>
        <dbReference type="PROSITE" id="PS51829"/>
    </source>
</evidence>
<reference evidence="5" key="1">
    <citation type="submission" date="2021-02" db="EMBL/GenBank/DDBJ databases">
        <authorList>
            <person name="Nowell W R."/>
        </authorList>
    </citation>
    <scope>NUCLEOTIDE SEQUENCE</scope>
</reference>
<name>A0A815WAZ5_9BILA</name>
<dbReference type="GO" id="GO:0004252">
    <property type="term" value="F:serine-type endopeptidase activity"/>
    <property type="evidence" value="ECO:0007669"/>
    <property type="project" value="InterPro"/>
</dbReference>
<keyword evidence="3" id="KW-0720">Serine protease</keyword>
<dbReference type="InterPro" id="IPR008979">
    <property type="entry name" value="Galactose-bd-like_sf"/>
</dbReference>
<evidence type="ECO:0000313" key="6">
    <source>
        <dbReference type="Proteomes" id="UP000663864"/>
    </source>
</evidence>